<dbReference type="EMBL" id="SMJZ01000022">
    <property type="protein sequence ID" value="TDC08945.1"/>
    <property type="molecule type" value="Genomic_DNA"/>
</dbReference>
<dbReference type="PANTHER" id="PTHR30055">
    <property type="entry name" value="HTH-TYPE TRANSCRIPTIONAL REGULATOR RUTR"/>
    <property type="match status" value="1"/>
</dbReference>
<reference evidence="6 7" key="1">
    <citation type="submission" date="2019-02" db="EMBL/GenBank/DDBJ databases">
        <title>Draft genome sequences of novel Actinobacteria.</title>
        <authorList>
            <person name="Sahin N."/>
            <person name="Ay H."/>
            <person name="Saygin H."/>
        </authorList>
    </citation>
    <scope>NUCLEOTIDE SEQUENCE [LARGE SCALE GENOMIC DNA]</scope>
    <source>
        <strain evidence="6 7">KC201</strain>
    </source>
</reference>
<dbReference type="OrthoDB" id="8688418at2"/>
<feature type="domain" description="HTH tetR-type" evidence="5">
    <location>
        <begin position="16"/>
        <end position="76"/>
    </location>
</feature>
<organism evidence="6 7">
    <name type="scientific">Nonomuraea longispora</name>
    <dbReference type="NCBI Taxonomy" id="1848320"/>
    <lineage>
        <taxon>Bacteria</taxon>
        <taxon>Bacillati</taxon>
        <taxon>Actinomycetota</taxon>
        <taxon>Actinomycetes</taxon>
        <taxon>Streptosporangiales</taxon>
        <taxon>Streptosporangiaceae</taxon>
        <taxon>Nonomuraea</taxon>
    </lineage>
</organism>
<evidence type="ECO:0000313" key="7">
    <source>
        <dbReference type="Proteomes" id="UP000295157"/>
    </source>
</evidence>
<keyword evidence="7" id="KW-1185">Reference proteome</keyword>
<dbReference type="Gene3D" id="1.10.357.10">
    <property type="entry name" value="Tetracycline Repressor, domain 2"/>
    <property type="match status" value="1"/>
</dbReference>
<dbReference type="Gene3D" id="1.10.10.60">
    <property type="entry name" value="Homeodomain-like"/>
    <property type="match status" value="1"/>
</dbReference>
<keyword evidence="1" id="KW-0805">Transcription regulation</keyword>
<dbReference type="AlphaFoldDB" id="A0A4R4NIP6"/>
<feature type="DNA-binding region" description="H-T-H motif" evidence="4">
    <location>
        <begin position="39"/>
        <end position="58"/>
    </location>
</feature>
<accession>A0A4R4NIP6</accession>
<dbReference type="Pfam" id="PF17754">
    <property type="entry name" value="TetR_C_14"/>
    <property type="match status" value="1"/>
</dbReference>
<evidence type="ECO:0000259" key="5">
    <source>
        <dbReference type="PROSITE" id="PS50977"/>
    </source>
</evidence>
<evidence type="ECO:0000256" key="1">
    <source>
        <dbReference type="ARBA" id="ARBA00023015"/>
    </source>
</evidence>
<evidence type="ECO:0000256" key="3">
    <source>
        <dbReference type="ARBA" id="ARBA00023163"/>
    </source>
</evidence>
<keyword evidence="2 4" id="KW-0238">DNA-binding</keyword>
<dbReference type="Proteomes" id="UP000295157">
    <property type="component" value="Unassembled WGS sequence"/>
</dbReference>
<evidence type="ECO:0000256" key="2">
    <source>
        <dbReference type="ARBA" id="ARBA00023125"/>
    </source>
</evidence>
<evidence type="ECO:0000313" key="6">
    <source>
        <dbReference type="EMBL" id="TDC08945.1"/>
    </source>
</evidence>
<proteinExistence type="predicted"/>
<dbReference type="InterPro" id="IPR041347">
    <property type="entry name" value="MftR_C"/>
</dbReference>
<evidence type="ECO:0000256" key="4">
    <source>
        <dbReference type="PROSITE-ProRule" id="PRU00335"/>
    </source>
</evidence>
<dbReference type="GO" id="GO:0003700">
    <property type="term" value="F:DNA-binding transcription factor activity"/>
    <property type="evidence" value="ECO:0007669"/>
    <property type="project" value="TreeGrafter"/>
</dbReference>
<dbReference type="Pfam" id="PF00440">
    <property type="entry name" value="TetR_N"/>
    <property type="match status" value="1"/>
</dbReference>
<sequence length="213" mass="22680">MLQAAPVNGLRERKKRATREALMASALRLALERGLEGVRVDDIAAEAGVSPRTFNNYFTGKHEAIAARHTDRIERSVAVLRARPPEEPLWEALTEAMVRPWEQDAGDAGSPPPPELLASIRVLSREPALRAETLRVALAADGALAAAVAERTGTDLARDLYPHLVAAAATAAVQAAVGHWLRADPPVSLAPLLRDALRALAAGLPAPTEEPVT</sequence>
<dbReference type="InterPro" id="IPR050109">
    <property type="entry name" value="HTH-type_TetR-like_transc_reg"/>
</dbReference>
<protein>
    <submittedName>
        <fullName evidence="6">TetR family transcriptional regulator</fullName>
    </submittedName>
</protein>
<name>A0A4R4NIP6_9ACTN</name>
<comment type="caution">
    <text evidence="6">The sequence shown here is derived from an EMBL/GenBank/DDBJ whole genome shotgun (WGS) entry which is preliminary data.</text>
</comment>
<gene>
    <name evidence="6" type="ORF">E1267_08880</name>
</gene>
<dbReference type="PANTHER" id="PTHR30055:SF238">
    <property type="entry name" value="MYCOFACTOCIN BIOSYNTHESIS TRANSCRIPTIONAL REGULATOR MFTR-RELATED"/>
    <property type="match status" value="1"/>
</dbReference>
<dbReference type="SUPFAM" id="SSF46689">
    <property type="entry name" value="Homeodomain-like"/>
    <property type="match status" value="1"/>
</dbReference>
<dbReference type="PROSITE" id="PS50977">
    <property type="entry name" value="HTH_TETR_2"/>
    <property type="match status" value="1"/>
</dbReference>
<dbReference type="InterPro" id="IPR009057">
    <property type="entry name" value="Homeodomain-like_sf"/>
</dbReference>
<dbReference type="GO" id="GO:0000976">
    <property type="term" value="F:transcription cis-regulatory region binding"/>
    <property type="evidence" value="ECO:0007669"/>
    <property type="project" value="TreeGrafter"/>
</dbReference>
<keyword evidence="3" id="KW-0804">Transcription</keyword>
<dbReference type="InterPro" id="IPR001647">
    <property type="entry name" value="HTH_TetR"/>
</dbReference>